<dbReference type="InterPro" id="IPR043129">
    <property type="entry name" value="ATPase_NBD"/>
</dbReference>
<accession>I3Z946</accession>
<comment type="similarity">
    <text evidence="1">Belongs to the ROK (NagC/XylR) family.</text>
</comment>
<dbReference type="GO" id="GO:0016301">
    <property type="term" value="F:kinase activity"/>
    <property type="evidence" value="ECO:0007669"/>
    <property type="project" value="UniProtKB-KW"/>
</dbReference>
<dbReference type="Pfam" id="PF00480">
    <property type="entry name" value="ROK"/>
    <property type="match status" value="1"/>
</dbReference>
<dbReference type="eggNOG" id="COG1940">
    <property type="taxonomic scope" value="Bacteria"/>
</dbReference>
<dbReference type="OrthoDB" id="9810372at2"/>
<evidence type="ECO:0000313" key="3">
    <source>
        <dbReference type="Proteomes" id="UP000006050"/>
    </source>
</evidence>
<evidence type="ECO:0000313" key="2">
    <source>
        <dbReference type="EMBL" id="AFL85764.1"/>
    </source>
</evidence>
<dbReference type="AlphaFoldDB" id="I3Z946"/>
<keyword evidence="2" id="KW-0418">Kinase</keyword>
<dbReference type="Proteomes" id="UP000006050">
    <property type="component" value="Chromosome"/>
</dbReference>
<dbReference type="Gene3D" id="3.30.420.40">
    <property type="match status" value="2"/>
</dbReference>
<dbReference type="RefSeq" id="WP_014773703.1">
    <property type="nucleotide sequence ID" value="NC_018010.1"/>
</dbReference>
<dbReference type="InterPro" id="IPR000600">
    <property type="entry name" value="ROK"/>
</dbReference>
<dbReference type="PANTHER" id="PTHR18964:SF149">
    <property type="entry name" value="BIFUNCTIONAL UDP-N-ACETYLGLUCOSAMINE 2-EPIMERASE_N-ACETYLMANNOSAMINE KINASE"/>
    <property type="match status" value="1"/>
</dbReference>
<dbReference type="STRING" id="866536.Belba_3254"/>
<dbReference type="PANTHER" id="PTHR18964">
    <property type="entry name" value="ROK (REPRESSOR, ORF, KINASE) FAMILY"/>
    <property type="match status" value="1"/>
</dbReference>
<dbReference type="SUPFAM" id="SSF53067">
    <property type="entry name" value="Actin-like ATPase domain"/>
    <property type="match status" value="1"/>
</dbReference>
<evidence type="ECO:0000256" key="1">
    <source>
        <dbReference type="ARBA" id="ARBA00006479"/>
    </source>
</evidence>
<reference evidence="3" key="1">
    <citation type="submission" date="2012-06" db="EMBL/GenBank/DDBJ databases">
        <title>The complete genome of Belliella baltica DSM 15883.</title>
        <authorList>
            <person name="Lucas S."/>
            <person name="Copeland A."/>
            <person name="Lapidus A."/>
            <person name="Goodwin L."/>
            <person name="Pitluck S."/>
            <person name="Peters L."/>
            <person name="Mikhailova N."/>
            <person name="Davenport K."/>
            <person name="Kyrpides N."/>
            <person name="Mavromatis K."/>
            <person name="Pagani I."/>
            <person name="Ivanova N."/>
            <person name="Ovchinnikova G."/>
            <person name="Zeytun A."/>
            <person name="Detter J.C."/>
            <person name="Han C."/>
            <person name="Land M."/>
            <person name="Hauser L."/>
            <person name="Markowitz V."/>
            <person name="Cheng J.-F."/>
            <person name="Hugenholtz P."/>
            <person name="Woyke T."/>
            <person name="Wu D."/>
            <person name="Tindall B."/>
            <person name="Pomrenke H."/>
            <person name="Brambilla E."/>
            <person name="Klenk H.-P."/>
            <person name="Eisen J.A."/>
        </authorList>
    </citation>
    <scope>NUCLEOTIDE SEQUENCE [LARGE SCALE GENOMIC DNA]</scope>
    <source>
        <strain evidence="3">DSM 15883 / CIP 108006 / LMG 21964 / BA134</strain>
    </source>
</reference>
<dbReference type="EMBL" id="CP003281">
    <property type="protein sequence ID" value="AFL85764.1"/>
    <property type="molecule type" value="Genomic_DNA"/>
</dbReference>
<gene>
    <name evidence="2" type="ordered locus">Belba_3254</name>
</gene>
<name>I3Z946_BELBD</name>
<organism evidence="2 3">
    <name type="scientific">Belliella baltica (strain DSM 15883 / CIP 108006 / LMG 21964 / BA134)</name>
    <dbReference type="NCBI Taxonomy" id="866536"/>
    <lineage>
        <taxon>Bacteria</taxon>
        <taxon>Pseudomonadati</taxon>
        <taxon>Bacteroidota</taxon>
        <taxon>Cytophagia</taxon>
        <taxon>Cytophagales</taxon>
        <taxon>Cyclobacteriaceae</taxon>
        <taxon>Belliella</taxon>
    </lineage>
</organism>
<dbReference type="HOGENOM" id="CLU_036604_0_2_10"/>
<sequence>MDINQPILGIDIGGTNIKAGILRKGELSSIKSFPTPALENTETIFKKIFDLISTYSSEEFHGIGIGVPGLVELSTGKILSINNIPSLINSNLKNYLETQTNLPVKINNDANCFVMGAYRFGNLKHLNNVVGISLGTGLGAGIITNKNLYSGLNAAAGEWSAIPYLDKTFEDYCSSKFFSKEYNQTADKLAHLATKGENNAIEAFQQFGIHLAELIKHILYTLSPEGIILGGSISKSHNLFLDSLKCNLKNCLYPSLVENLTLHISDINEPGIIGAASLHHCK</sequence>
<dbReference type="KEGG" id="bbd:Belba_3254"/>
<protein>
    <submittedName>
        <fullName evidence="2">Transcriptional regulator/sugar kinase</fullName>
    </submittedName>
</protein>
<proteinExistence type="inferred from homology"/>
<keyword evidence="3" id="KW-1185">Reference proteome</keyword>
<keyword evidence="2" id="KW-0808">Transferase</keyword>